<dbReference type="PANTHER" id="PTHR43855">
    <property type="entry name" value="THIOSULFATE SULFURTRANSFERASE"/>
    <property type="match status" value="1"/>
</dbReference>
<evidence type="ECO:0000256" key="1">
    <source>
        <dbReference type="ARBA" id="ARBA00022737"/>
    </source>
</evidence>
<dbReference type="SMART" id="SM00450">
    <property type="entry name" value="RHOD"/>
    <property type="match status" value="2"/>
</dbReference>
<comment type="caution">
    <text evidence="3">The sequence shown here is derived from an EMBL/GenBank/DDBJ whole genome shotgun (WGS) entry which is preliminary data.</text>
</comment>
<dbReference type="PROSITE" id="PS51257">
    <property type="entry name" value="PROKAR_LIPOPROTEIN"/>
    <property type="match status" value="1"/>
</dbReference>
<dbReference type="InterPro" id="IPR001307">
    <property type="entry name" value="Thiosulphate_STrfase_CS"/>
</dbReference>
<feature type="domain" description="Rhodanese" evidence="2">
    <location>
        <begin position="219"/>
        <end position="319"/>
    </location>
</feature>
<evidence type="ECO:0000313" key="3">
    <source>
        <dbReference type="EMBL" id="MDG0816209.1"/>
    </source>
</evidence>
<protein>
    <submittedName>
        <fullName evidence="3">Rhodanese-like domain-containing protein</fullName>
    </submittedName>
</protein>
<feature type="domain" description="Rhodanese" evidence="2">
    <location>
        <begin position="41"/>
        <end position="150"/>
    </location>
</feature>
<dbReference type="PROSITE" id="PS00380">
    <property type="entry name" value="RHODANESE_1"/>
    <property type="match status" value="1"/>
</dbReference>
<dbReference type="SUPFAM" id="SSF52821">
    <property type="entry name" value="Rhodanese/Cell cycle control phosphatase"/>
    <property type="match status" value="2"/>
</dbReference>
<name>A0ABT6DH82_9BACT</name>
<gene>
    <name evidence="3" type="ORF">NWE73_07525</name>
</gene>
<evidence type="ECO:0000313" key="4">
    <source>
        <dbReference type="Proteomes" id="UP001152321"/>
    </source>
</evidence>
<keyword evidence="4" id="KW-1185">Reference proteome</keyword>
<dbReference type="EMBL" id="JANRMI010000002">
    <property type="protein sequence ID" value="MDG0816209.1"/>
    <property type="molecule type" value="Genomic_DNA"/>
</dbReference>
<dbReference type="Pfam" id="PF00581">
    <property type="entry name" value="Rhodanese"/>
    <property type="match status" value="2"/>
</dbReference>
<accession>A0ABT6DH82</accession>
<sequence>MRSLVLLLAVVGLFAGCQYVPTKVVSQEPVIPGTMTAEKIMADNPVILDVRSPFEFNLSHVPGAINVRWEDFSQQDPRYRGLLQTDLFAMARRLSLIGIDLDSKVVVLGKGRQGGGEEGRVAWTLQVLGVREVYTLMHTSYRAINPKEGPPPVKNKPYWKPVVDESMMISFENFKAYATQQLPPMKYSSRARSKSLGGLPPGATDMPVASLFGMNFNDAKNKVIILDVRGSQEFALQNLTQQKDVKASVVNIEWREFFNDKDLPAKEVEKLLAAKGITKDKIVMVISNHGVRSAAVTYALRGLGYRQSVNYAGGYEQWK</sequence>
<proteinExistence type="predicted"/>
<reference evidence="3" key="1">
    <citation type="submission" date="2022-08" db="EMBL/GenBank/DDBJ databases">
        <title>Novel Bdellovibrio Species Isolated from Svalbard: Designation Bdellovibrio svalbardensis.</title>
        <authorList>
            <person name="Mitchell R.J."/>
            <person name="Choi S.Y."/>
        </authorList>
    </citation>
    <scope>NUCLEOTIDE SEQUENCE</scope>
    <source>
        <strain evidence="3">PAP01</strain>
    </source>
</reference>
<dbReference type="RefSeq" id="WP_277577686.1">
    <property type="nucleotide sequence ID" value="NZ_JANRMI010000002.1"/>
</dbReference>
<dbReference type="PANTHER" id="PTHR43855:SF1">
    <property type="entry name" value="THIOSULFATE SULFURTRANSFERASE"/>
    <property type="match status" value="1"/>
</dbReference>
<organism evidence="3 4">
    <name type="scientific">Bdellovibrio svalbardensis</name>
    <dbReference type="NCBI Taxonomy" id="2972972"/>
    <lineage>
        <taxon>Bacteria</taxon>
        <taxon>Pseudomonadati</taxon>
        <taxon>Bdellovibrionota</taxon>
        <taxon>Bdellovibrionia</taxon>
        <taxon>Bdellovibrionales</taxon>
        <taxon>Pseudobdellovibrionaceae</taxon>
        <taxon>Bdellovibrio</taxon>
    </lineage>
</organism>
<dbReference type="Proteomes" id="UP001152321">
    <property type="component" value="Unassembled WGS sequence"/>
</dbReference>
<dbReference type="InterPro" id="IPR036873">
    <property type="entry name" value="Rhodanese-like_dom_sf"/>
</dbReference>
<dbReference type="Gene3D" id="3.40.250.10">
    <property type="entry name" value="Rhodanese-like domain"/>
    <property type="match status" value="2"/>
</dbReference>
<dbReference type="PROSITE" id="PS50206">
    <property type="entry name" value="RHODANESE_3"/>
    <property type="match status" value="2"/>
</dbReference>
<evidence type="ECO:0000259" key="2">
    <source>
        <dbReference type="PROSITE" id="PS50206"/>
    </source>
</evidence>
<dbReference type="InterPro" id="IPR051126">
    <property type="entry name" value="Thiosulfate_sulfurtransferase"/>
</dbReference>
<dbReference type="InterPro" id="IPR001763">
    <property type="entry name" value="Rhodanese-like_dom"/>
</dbReference>
<keyword evidence="1" id="KW-0677">Repeat</keyword>